<dbReference type="Proteomes" id="UP000295124">
    <property type="component" value="Unassembled WGS sequence"/>
</dbReference>
<feature type="transmembrane region" description="Helical" evidence="1">
    <location>
        <begin position="12"/>
        <end position="32"/>
    </location>
</feature>
<keyword evidence="1" id="KW-0472">Membrane</keyword>
<keyword evidence="1" id="KW-1133">Transmembrane helix</keyword>
<comment type="caution">
    <text evidence="2">The sequence shown here is derived from an EMBL/GenBank/DDBJ whole genome shotgun (WGS) entry which is preliminary data.</text>
</comment>
<dbReference type="EMBL" id="SMKX01000232">
    <property type="protein sequence ID" value="TDD44579.1"/>
    <property type="molecule type" value="Genomic_DNA"/>
</dbReference>
<sequence length="152" mass="16226">MRTTYRMRSGRFLGVLAVGLIILGVAAITWALGAPRVAVTVFLALGGLVALAGLWIVARPPVVLRLRDDAIEVRGVKTGWTDITEVGRVETTHGAALALRTKRADDTVLVPLSWLSPGQVPVLETTLRDKLNTAHGYTIWDGTAPDPAPPAE</sequence>
<name>A0A4R4YKK9_9ACTN</name>
<feature type="transmembrane region" description="Helical" evidence="1">
    <location>
        <begin position="38"/>
        <end position="58"/>
    </location>
</feature>
<evidence type="ECO:0000313" key="3">
    <source>
        <dbReference type="Proteomes" id="UP000295124"/>
    </source>
</evidence>
<reference evidence="2 3" key="1">
    <citation type="submission" date="2019-03" db="EMBL/GenBank/DDBJ databases">
        <title>Draft genome sequences of novel Actinobacteria.</title>
        <authorList>
            <person name="Sahin N."/>
            <person name="Ay H."/>
            <person name="Saygin H."/>
        </authorList>
    </citation>
    <scope>NUCLEOTIDE SEQUENCE [LARGE SCALE GENOMIC DNA]</scope>
    <source>
        <strain evidence="2 3">JCM 13523</strain>
    </source>
</reference>
<keyword evidence="3" id="KW-1185">Reference proteome</keyword>
<evidence type="ECO:0000256" key="1">
    <source>
        <dbReference type="SAM" id="Phobius"/>
    </source>
</evidence>
<accession>A0A4R4YKK9</accession>
<gene>
    <name evidence="2" type="ORF">E1263_40460</name>
</gene>
<keyword evidence="1" id="KW-0812">Transmembrane</keyword>
<proteinExistence type="predicted"/>
<protein>
    <recommendedName>
        <fullName evidence="4">PH domain-containing protein</fullName>
    </recommendedName>
</protein>
<dbReference type="OrthoDB" id="3826203at2"/>
<dbReference type="AlphaFoldDB" id="A0A4R4YKK9"/>
<dbReference type="RefSeq" id="WP_132177442.1">
    <property type="nucleotide sequence ID" value="NZ_SMKX01000232.1"/>
</dbReference>
<organism evidence="2 3">
    <name type="scientific">Kribbella antibiotica</name>
    <dbReference type="NCBI Taxonomy" id="190195"/>
    <lineage>
        <taxon>Bacteria</taxon>
        <taxon>Bacillati</taxon>
        <taxon>Actinomycetota</taxon>
        <taxon>Actinomycetes</taxon>
        <taxon>Propionibacteriales</taxon>
        <taxon>Kribbellaceae</taxon>
        <taxon>Kribbella</taxon>
    </lineage>
</organism>
<evidence type="ECO:0000313" key="2">
    <source>
        <dbReference type="EMBL" id="TDD44579.1"/>
    </source>
</evidence>
<evidence type="ECO:0008006" key="4">
    <source>
        <dbReference type="Google" id="ProtNLM"/>
    </source>
</evidence>